<dbReference type="EMBL" id="BMAW01057459">
    <property type="protein sequence ID" value="GFT11257.1"/>
    <property type="molecule type" value="Genomic_DNA"/>
</dbReference>
<feature type="compositionally biased region" description="Basic and acidic residues" evidence="1">
    <location>
        <begin position="669"/>
        <end position="683"/>
    </location>
</feature>
<evidence type="ECO:0000313" key="3">
    <source>
        <dbReference type="EMBL" id="GFT11257.1"/>
    </source>
</evidence>
<feature type="compositionally biased region" description="Basic and acidic residues" evidence="1">
    <location>
        <begin position="196"/>
        <end position="205"/>
    </location>
</feature>
<dbReference type="Proteomes" id="UP000887013">
    <property type="component" value="Unassembled WGS sequence"/>
</dbReference>
<feature type="compositionally biased region" description="Acidic residues" evidence="1">
    <location>
        <begin position="495"/>
        <end position="511"/>
    </location>
</feature>
<accession>A0A8X6NFY6</accession>
<sequence>MLATKKELRAIVLLIIISLTSGKPYQRVRRSIIKDYFNPLTYPTDLLQFKKGEDGKYHLSNPTDSNIDYAIAQEIDANNEIMGKPIKPSSSEKNVKIGFPVDAKNKEGSDTAFGEESKKEIEKGEVKGILIAENEKSEKISESEEKDILIKKEVTEKIDPDVKTEGIEKETGDKELESAAKSDIPVDSKWSLVPKPDGKDDKPFGSDDAPEEYFPEPPIVPEKEDGDGKLGIGQIPHIYPVLIPPSIPLFVPKRLIFRMSSMVPIPPAVHISDRLPLPDADVVEESAETAVVENVAPRGPIVIKEGRKFIANHFVNPLRIALRLPFMPVGQVLKEAVDEEKLKGHVKSEIVDINGKKMLLQRKLLKSPSDDPSHLHVSVMSVQPLEEVDPAILKEIEKENKELEIEDTFHGKEMKHEEEEDVEGKTDKEIFPEDPKKIDELPVLKESQPEPEFLEVEKSEIDEKEEVVEVIPPIVPDFEKTMKHEEEKKIKESEDKDEAEAAEDSEEDEDKNDFAAKRDIHIVDELGEKKEDTDIVLAEEEKKNKEIVTDDTDVKNKERDEIIRPKNLFHLANRRKNKNGIADGIITEIESSDAFKDENGFKVESQIKDKETAGSEIVEIAVKPIEESKSEFKKVGTEIKAIDEEEKLNSDHKTAHGIKEEGGEEEVEEKDKEEKEKEEKEKEDKEEEDKEEEKKDAKETDVKDVDHSEEKEFKTKDLEITKAEGAIFIGRKKELDIEKKKGKKKPKKKCKCEEEDSESDSDGE</sequence>
<feature type="compositionally biased region" description="Basic and acidic residues" evidence="1">
    <location>
        <begin position="692"/>
        <end position="722"/>
    </location>
</feature>
<evidence type="ECO:0000313" key="4">
    <source>
        <dbReference type="Proteomes" id="UP000887013"/>
    </source>
</evidence>
<feature type="region of interest" description="Disordered" evidence="1">
    <location>
        <begin position="161"/>
        <end position="221"/>
    </location>
</feature>
<organism evidence="3 4">
    <name type="scientific">Nephila pilipes</name>
    <name type="common">Giant wood spider</name>
    <name type="synonym">Nephila maculata</name>
    <dbReference type="NCBI Taxonomy" id="299642"/>
    <lineage>
        <taxon>Eukaryota</taxon>
        <taxon>Metazoa</taxon>
        <taxon>Ecdysozoa</taxon>
        <taxon>Arthropoda</taxon>
        <taxon>Chelicerata</taxon>
        <taxon>Arachnida</taxon>
        <taxon>Araneae</taxon>
        <taxon>Araneomorphae</taxon>
        <taxon>Entelegynae</taxon>
        <taxon>Araneoidea</taxon>
        <taxon>Nephilidae</taxon>
        <taxon>Nephila</taxon>
    </lineage>
</organism>
<feature type="compositionally biased region" description="Acidic residues" evidence="1">
    <location>
        <begin position="753"/>
        <end position="764"/>
    </location>
</feature>
<protein>
    <submittedName>
        <fullName evidence="3">Uncharacterized protein</fullName>
    </submittedName>
</protein>
<feature type="signal peptide" evidence="2">
    <location>
        <begin position="1"/>
        <end position="22"/>
    </location>
</feature>
<feature type="region of interest" description="Disordered" evidence="1">
    <location>
        <begin position="465"/>
        <end position="517"/>
    </location>
</feature>
<dbReference type="OrthoDB" id="6437627at2759"/>
<keyword evidence="2" id="KW-0732">Signal</keyword>
<dbReference type="AlphaFoldDB" id="A0A8X6NFY6"/>
<gene>
    <name evidence="3" type="primary">AVEN_36130_1</name>
    <name evidence="3" type="ORF">NPIL_531281</name>
</gene>
<proteinExistence type="predicted"/>
<evidence type="ECO:0000256" key="2">
    <source>
        <dbReference type="SAM" id="SignalP"/>
    </source>
</evidence>
<feature type="compositionally biased region" description="Basic and acidic residues" evidence="1">
    <location>
        <begin position="161"/>
        <end position="186"/>
    </location>
</feature>
<comment type="caution">
    <text evidence="3">The sequence shown here is derived from an EMBL/GenBank/DDBJ whole genome shotgun (WGS) entry which is preliminary data.</text>
</comment>
<feature type="compositionally biased region" description="Basic residues" evidence="1">
    <location>
        <begin position="740"/>
        <end position="750"/>
    </location>
</feature>
<evidence type="ECO:0000256" key="1">
    <source>
        <dbReference type="SAM" id="MobiDB-lite"/>
    </source>
</evidence>
<reference evidence="3" key="1">
    <citation type="submission" date="2020-08" db="EMBL/GenBank/DDBJ databases">
        <title>Multicomponent nature underlies the extraordinary mechanical properties of spider dragline silk.</title>
        <authorList>
            <person name="Kono N."/>
            <person name="Nakamura H."/>
            <person name="Mori M."/>
            <person name="Yoshida Y."/>
            <person name="Ohtoshi R."/>
            <person name="Malay A.D."/>
            <person name="Moran D.A.P."/>
            <person name="Tomita M."/>
            <person name="Numata K."/>
            <person name="Arakawa K."/>
        </authorList>
    </citation>
    <scope>NUCLEOTIDE SEQUENCE</scope>
</reference>
<feature type="compositionally biased region" description="Basic and acidic residues" evidence="1">
    <location>
        <begin position="639"/>
        <end position="661"/>
    </location>
</feature>
<name>A0A8X6NFY6_NEPPI</name>
<feature type="region of interest" description="Disordered" evidence="1">
    <location>
        <begin position="639"/>
        <end position="764"/>
    </location>
</feature>
<feature type="compositionally biased region" description="Basic and acidic residues" evidence="1">
    <location>
        <begin position="477"/>
        <end position="494"/>
    </location>
</feature>
<keyword evidence="4" id="KW-1185">Reference proteome</keyword>
<feature type="chain" id="PRO_5036498509" evidence="2">
    <location>
        <begin position="23"/>
        <end position="764"/>
    </location>
</feature>